<keyword evidence="10 18" id="KW-0808">Transferase</keyword>
<evidence type="ECO:0000256" key="13">
    <source>
        <dbReference type="ARBA" id="ARBA00022777"/>
    </source>
</evidence>
<keyword evidence="13" id="KW-0418">Kinase</keyword>
<dbReference type="EC" id="2.7.3.9" evidence="5"/>
<dbReference type="PROSITE" id="PS00370">
    <property type="entry name" value="PEP_ENZYMES_PHOS_SITE"/>
    <property type="match status" value="1"/>
</dbReference>
<comment type="similarity">
    <text evidence="4">Belongs to the PEP-utilizing enzyme family.</text>
</comment>
<comment type="cofactor">
    <cofactor evidence="2">
        <name>Mg(2+)</name>
        <dbReference type="ChEBI" id="CHEBI:18420"/>
    </cofactor>
</comment>
<evidence type="ECO:0000256" key="3">
    <source>
        <dbReference type="ARBA" id="ARBA00004496"/>
    </source>
</evidence>
<organism evidence="18 19">
    <name type="scientific">Chromobacterium vaccinii</name>
    <dbReference type="NCBI Taxonomy" id="1108595"/>
    <lineage>
        <taxon>Bacteria</taxon>
        <taxon>Pseudomonadati</taxon>
        <taxon>Pseudomonadota</taxon>
        <taxon>Betaproteobacteria</taxon>
        <taxon>Neisseriales</taxon>
        <taxon>Chromobacteriaceae</taxon>
        <taxon>Chromobacterium</taxon>
    </lineage>
</organism>
<dbReference type="AlphaFoldDB" id="A0A1D9LE95"/>
<evidence type="ECO:0000256" key="5">
    <source>
        <dbReference type="ARBA" id="ARBA00012232"/>
    </source>
</evidence>
<dbReference type="STRING" id="1108595.BKX93_05965"/>
<dbReference type="Gene3D" id="3.30.1340.10">
    <property type="entry name" value="HPr-like"/>
    <property type="match status" value="1"/>
</dbReference>
<evidence type="ECO:0000256" key="9">
    <source>
        <dbReference type="ARBA" id="ARBA00022597"/>
    </source>
</evidence>
<accession>A0A1D9LE95</accession>
<feature type="region of interest" description="Disordered" evidence="15">
    <location>
        <begin position="519"/>
        <end position="548"/>
    </location>
</feature>
<dbReference type="InterPro" id="IPR000121">
    <property type="entry name" value="PEP_util_C"/>
</dbReference>
<keyword evidence="9" id="KW-0762">Sugar transport</keyword>
<dbReference type="EMBL" id="CP017707">
    <property type="protein sequence ID" value="AOZ49591.1"/>
    <property type="molecule type" value="Genomic_DNA"/>
</dbReference>
<sequence>MPAISSPKTRYAVSDALLTPQLIRLGCQPAGKEAAIREAGRMLADAGCIAPDYIDSLLRREAVANTYLGNGIAIPHGMVEDRAMVLRTGVAMLQIPDGLEWNPGQRTHLLCAIAARSDDHLVMLRQLTRLLQDEARLLPLFSTQDSADLIAALEQPPENPPPDAEARDLDTGEEWRLDYPNGLHARPAALWVEAARRSPAQLQVRHGGRVADAKNLISLLQLGLRQGDLVSVSGRGPQAEDGVRQLLKAMREASLAEQTAAAIAAQRAAGARKTAGWQPAGSLISLPGIAASPGLAIGTARILAGERLQVPDRPVSLAEGGDRLHEALAATRQQLAQLADATQATLGAGEAGIFRAQAELLNDTDLITLSCQLMVAGHGVEWSWHQAVERLAEKISALGNPLLAARAADLRDVGRRVLFQLDPALQGHAPAEFGPDTLLLAADLAPSDTASLDLTRVKGLATAHGGPTAHTAILARTLGLPALVAAGAALLDVADGSRAILDGDAGRLYLNPSDADLESARAWQQRQREDQQKQQAERQQPGQTADGKRIEIAANINRPDQAAAALEAGAEGVGLMRTEFLFLERDAAPDEEEQLKTYLAMQQALQGRPLIVRALDIGGDKQVPYLNLPHEDNPFLGMRGARLLLSRRELLEPQLRALYRAAKAGKPLSIMFPMISSLKEITRLKGLCEGVRKELDAPPVPIGIMVEVPAAALLADQFAPYVDFFSIGTNDLTQYALAMDRQHPELAAEADSLHPAVLRLIRQTVQGAAAHQRWVGVCGGIAGDPQGAAVLAGLGVDELSMSPHDIAAVKAMLRRHSHARLRELAEQALACDSAEEVRQLLEALA</sequence>
<dbReference type="PROSITE" id="PS51350">
    <property type="entry name" value="PTS_HPR_DOM"/>
    <property type="match status" value="1"/>
</dbReference>
<dbReference type="Pfam" id="PF00359">
    <property type="entry name" value="PTS_EIIA_2"/>
    <property type="match status" value="1"/>
</dbReference>
<evidence type="ECO:0000259" key="16">
    <source>
        <dbReference type="PROSITE" id="PS51094"/>
    </source>
</evidence>
<evidence type="ECO:0000313" key="19">
    <source>
        <dbReference type="Proteomes" id="UP000178776"/>
    </source>
</evidence>
<dbReference type="Pfam" id="PF00391">
    <property type="entry name" value="PEP-utilizers"/>
    <property type="match status" value="1"/>
</dbReference>
<dbReference type="PROSITE" id="PS00369">
    <property type="entry name" value="PTS_HPR_HIS"/>
    <property type="match status" value="1"/>
</dbReference>
<evidence type="ECO:0000256" key="11">
    <source>
        <dbReference type="ARBA" id="ARBA00022683"/>
    </source>
</evidence>
<dbReference type="InterPro" id="IPR040442">
    <property type="entry name" value="Pyrv_kinase-like_dom_sf"/>
</dbReference>
<dbReference type="Pfam" id="PF00381">
    <property type="entry name" value="PTS-HPr"/>
    <property type="match status" value="1"/>
</dbReference>
<dbReference type="NCBIfam" id="TIGR01417">
    <property type="entry name" value="PTS_I_fam"/>
    <property type="match status" value="1"/>
</dbReference>
<dbReference type="InterPro" id="IPR050499">
    <property type="entry name" value="PEP-utilizing_PTS_enzyme"/>
</dbReference>
<dbReference type="CDD" id="cd00367">
    <property type="entry name" value="PTS-HPr_like"/>
    <property type="match status" value="1"/>
</dbReference>
<evidence type="ECO:0000256" key="10">
    <source>
        <dbReference type="ARBA" id="ARBA00022679"/>
    </source>
</evidence>
<evidence type="ECO:0000256" key="7">
    <source>
        <dbReference type="ARBA" id="ARBA00022490"/>
    </source>
</evidence>
<dbReference type="Gene3D" id="3.40.930.10">
    <property type="entry name" value="Mannitol-specific EII, Chain A"/>
    <property type="match status" value="1"/>
</dbReference>
<evidence type="ECO:0000256" key="8">
    <source>
        <dbReference type="ARBA" id="ARBA00022553"/>
    </source>
</evidence>
<comment type="subcellular location">
    <subcellularLocation>
        <location evidence="3">Cytoplasm</location>
    </subcellularLocation>
</comment>
<dbReference type="InterPro" id="IPR016152">
    <property type="entry name" value="PTrfase/Anion_transptr"/>
</dbReference>
<dbReference type="SUPFAM" id="SSF55804">
    <property type="entry name" value="Phoshotransferase/anion transport protein"/>
    <property type="match status" value="1"/>
</dbReference>
<evidence type="ECO:0000256" key="2">
    <source>
        <dbReference type="ARBA" id="ARBA00001946"/>
    </source>
</evidence>
<dbReference type="SUPFAM" id="SSF52009">
    <property type="entry name" value="Phosphohistidine domain"/>
    <property type="match status" value="1"/>
</dbReference>
<reference evidence="18 19" key="1">
    <citation type="submission" date="2016-10" db="EMBL/GenBank/DDBJ databases">
        <title>Chromobacterium muskegensis sp. nov., an insecticidal bacterium isolated from Sphagnum bogs.</title>
        <authorList>
            <person name="Sparks M.E."/>
            <person name="Blackburn M.B."/>
            <person name="Gundersen-Rindal D.E."/>
            <person name="Mitchell A."/>
            <person name="Farrar R."/>
            <person name="Kuhar D."/>
        </authorList>
    </citation>
    <scope>NUCLEOTIDE SEQUENCE [LARGE SCALE GENOMIC DNA]</scope>
    <source>
        <strain evidence="18 19">21-1</strain>
    </source>
</reference>
<dbReference type="GO" id="GO:0046872">
    <property type="term" value="F:metal ion binding"/>
    <property type="evidence" value="ECO:0007669"/>
    <property type="project" value="UniProtKB-KW"/>
</dbReference>
<keyword evidence="8" id="KW-0597">Phosphoprotein</keyword>
<dbReference type="Proteomes" id="UP000178776">
    <property type="component" value="Chromosome"/>
</dbReference>
<dbReference type="SUPFAM" id="SSF51621">
    <property type="entry name" value="Phosphoenolpyruvate/pyruvate domain"/>
    <property type="match status" value="1"/>
</dbReference>
<dbReference type="PRINTS" id="PR00107">
    <property type="entry name" value="PHOSPHOCPHPR"/>
</dbReference>
<dbReference type="PANTHER" id="PTHR46244:SF6">
    <property type="entry name" value="PHOSPHOENOLPYRUVATE-PROTEIN PHOSPHOTRANSFERASE"/>
    <property type="match status" value="1"/>
</dbReference>
<dbReference type="Pfam" id="PF02896">
    <property type="entry name" value="PEP-utilizers_C"/>
    <property type="match status" value="1"/>
</dbReference>
<dbReference type="SUPFAM" id="SSF55594">
    <property type="entry name" value="HPr-like"/>
    <property type="match status" value="1"/>
</dbReference>
<keyword evidence="6" id="KW-0813">Transport</keyword>
<dbReference type="PROSITE" id="PS00742">
    <property type="entry name" value="PEP_ENZYMES_2"/>
    <property type="match status" value="1"/>
</dbReference>
<keyword evidence="18" id="KW-0670">Pyruvate</keyword>
<dbReference type="InterPro" id="IPR008279">
    <property type="entry name" value="PEP-util_enz_mobile_dom"/>
</dbReference>
<evidence type="ECO:0000256" key="4">
    <source>
        <dbReference type="ARBA" id="ARBA00007837"/>
    </source>
</evidence>
<evidence type="ECO:0000256" key="1">
    <source>
        <dbReference type="ARBA" id="ARBA00000683"/>
    </source>
</evidence>
<feature type="domain" description="PTS EIIA type-2" evidence="16">
    <location>
        <begin position="16"/>
        <end position="156"/>
    </location>
</feature>
<dbReference type="InterPro" id="IPR036637">
    <property type="entry name" value="Phosphohistidine_dom_sf"/>
</dbReference>
<dbReference type="InterPro" id="IPR001020">
    <property type="entry name" value="PTS_HPr_His_P_site"/>
</dbReference>
<evidence type="ECO:0000256" key="15">
    <source>
        <dbReference type="SAM" id="MobiDB-lite"/>
    </source>
</evidence>
<keyword evidence="12" id="KW-0479">Metal-binding</keyword>
<keyword evidence="7" id="KW-0963">Cytoplasm</keyword>
<gene>
    <name evidence="18" type="ORF">BKX93_05965</name>
</gene>
<proteinExistence type="inferred from homology"/>
<dbReference type="GO" id="GO:0008965">
    <property type="term" value="F:phosphoenolpyruvate-protein phosphotransferase activity"/>
    <property type="evidence" value="ECO:0007669"/>
    <property type="project" value="UniProtKB-EC"/>
</dbReference>
<feature type="domain" description="HPr" evidence="17">
    <location>
        <begin position="170"/>
        <end position="258"/>
    </location>
</feature>
<dbReference type="Gene3D" id="1.10.274.10">
    <property type="entry name" value="PtsI, HPr-binding domain"/>
    <property type="match status" value="1"/>
</dbReference>
<dbReference type="SUPFAM" id="SSF47831">
    <property type="entry name" value="Enzyme I of the PEP:sugar phosphotransferase system HPr-binding (sub)domain"/>
    <property type="match status" value="1"/>
</dbReference>
<dbReference type="InterPro" id="IPR035895">
    <property type="entry name" value="HPr-like_sf"/>
</dbReference>
<dbReference type="PRINTS" id="PR01736">
    <property type="entry name" value="PHPHTRNFRASE"/>
</dbReference>
<dbReference type="GO" id="GO:0005737">
    <property type="term" value="C:cytoplasm"/>
    <property type="evidence" value="ECO:0007669"/>
    <property type="project" value="UniProtKB-SubCell"/>
</dbReference>
<keyword evidence="14" id="KW-0460">Magnesium</keyword>
<dbReference type="Gene3D" id="3.20.20.60">
    <property type="entry name" value="Phosphoenolpyruvate-binding domains"/>
    <property type="match status" value="1"/>
</dbReference>
<dbReference type="GO" id="GO:0016301">
    <property type="term" value="F:kinase activity"/>
    <property type="evidence" value="ECO:0007669"/>
    <property type="project" value="UniProtKB-KW"/>
</dbReference>
<dbReference type="PROSITE" id="PS00372">
    <property type="entry name" value="PTS_EIIA_TYPE_2_HIS"/>
    <property type="match status" value="1"/>
</dbReference>
<dbReference type="CDD" id="cd00211">
    <property type="entry name" value="PTS_IIA_fru"/>
    <property type="match status" value="1"/>
</dbReference>
<dbReference type="InterPro" id="IPR002178">
    <property type="entry name" value="PTS_EIIA_type-2_dom"/>
</dbReference>
<dbReference type="InterPro" id="IPR006318">
    <property type="entry name" value="PTS_EI-like"/>
</dbReference>
<dbReference type="PANTHER" id="PTHR46244">
    <property type="entry name" value="PHOSPHOENOLPYRUVATE-PROTEIN PHOSPHOTRANSFERASE"/>
    <property type="match status" value="1"/>
</dbReference>
<protein>
    <recommendedName>
        <fullName evidence="5">phosphoenolpyruvate--protein phosphotransferase</fullName>
        <ecNumber evidence="5">2.7.3.9</ecNumber>
    </recommendedName>
</protein>
<dbReference type="InterPro" id="IPR008731">
    <property type="entry name" value="PTS_EIN"/>
</dbReference>
<dbReference type="InterPro" id="IPR023151">
    <property type="entry name" value="PEP_util_CS"/>
</dbReference>
<dbReference type="Pfam" id="PF05524">
    <property type="entry name" value="PEP-utilisers_N"/>
    <property type="match status" value="1"/>
</dbReference>
<evidence type="ECO:0000256" key="14">
    <source>
        <dbReference type="ARBA" id="ARBA00022842"/>
    </source>
</evidence>
<name>A0A1D9LE95_9NEIS</name>
<comment type="catalytic activity">
    <reaction evidence="1">
        <text>L-histidyl-[protein] + phosphoenolpyruvate = N(pros)-phospho-L-histidyl-[protein] + pyruvate</text>
        <dbReference type="Rhea" id="RHEA:23880"/>
        <dbReference type="Rhea" id="RHEA-COMP:9745"/>
        <dbReference type="Rhea" id="RHEA-COMP:9746"/>
        <dbReference type="ChEBI" id="CHEBI:15361"/>
        <dbReference type="ChEBI" id="CHEBI:29979"/>
        <dbReference type="ChEBI" id="CHEBI:58702"/>
        <dbReference type="ChEBI" id="CHEBI:64837"/>
        <dbReference type="EC" id="2.7.3.9"/>
    </reaction>
</comment>
<evidence type="ECO:0000256" key="12">
    <source>
        <dbReference type="ARBA" id="ARBA00022723"/>
    </source>
</evidence>
<dbReference type="GO" id="GO:0009401">
    <property type="term" value="P:phosphoenolpyruvate-dependent sugar phosphotransferase system"/>
    <property type="evidence" value="ECO:0007669"/>
    <property type="project" value="UniProtKB-KW"/>
</dbReference>
<dbReference type="InterPro" id="IPR036618">
    <property type="entry name" value="PtsI_HPr-bd_sf"/>
</dbReference>
<feature type="compositionally biased region" description="Basic and acidic residues" evidence="15">
    <location>
        <begin position="526"/>
        <end position="536"/>
    </location>
</feature>
<evidence type="ECO:0000313" key="18">
    <source>
        <dbReference type="EMBL" id="AOZ49591.1"/>
    </source>
</evidence>
<keyword evidence="11" id="KW-0598">Phosphotransferase system</keyword>
<dbReference type="InterPro" id="IPR000032">
    <property type="entry name" value="HPr-like"/>
</dbReference>
<dbReference type="InterPro" id="IPR018274">
    <property type="entry name" value="PEP_util_AS"/>
</dbReference>
<dbReference type="PROSITE" id="PS51094">
    <property type="entry name" value="PTS_EIIA_TYPE_2"/>
    <property type="match status" value="1"/>
</dbReference>
<dbReference type="KEGG" id="cvc:BKX93_05965"/>
<evidence type="ECO:0000256" key="6">
    <source>
        <dbReference type="ARBA" id="ARBA00022448"/>
    </source>
</evidence>
<dbReference type="InterPro" id="IPR015813">
    <property type="entry name" value="Pyrv/PenolPyrv_kinase-like_dom"/>
</dbReference>
<dbReference type="Gene3D" id="3.50.30.10">
    <property type="entry name" value="Phosphohistidine domain"/>
    <property type="match status" value="1"/>
</dbReference>
<evidence type="ECO:0000259" key="17">
    <source>
        <dbReference type="PROSITE" id="PS51350"/>
    </source>
</evidence>